<evidence type="ECO:0000259" key="3">
    <source>
        <dbReference type="PROSITE" id="PS51352"/>
    </source>
</evidence>
<feature type="domain" description="Thioredoxin" evidence="3">
    <location>
        <begin position="37"/>
        <end position="171"/>
    </location>
</feature>
<dbReference type="InterPro" id="IPR051099">
    <property type="entry name" value="AGR/TXD"/>
</dbReference>
<keyword evidence="1" id="KW-0732">Signal</keyword>
<dbReference type="Pfam" id="PF13098">
    <property type="entry name" value="Thioredoxin_2"/>
    <property type="match status" value="1"/>
</dbReference>
<evidence type="ECO:0000256" key="2">
    <source>
        <dbReference type="SAM" id="MobiDB-lite"/>
    </source>
</evidence>
<feature type="compositionally biased region" description="Basic and acidic residues" evidence="2">
    <location>
        <begin position="26"/>
        <end position="36"/>
    </location>
</feature>
<dbReference type="InterPro" id="IPR012336">
    <property type="entry name" value="Thioredoxin-like_fold"/>
</dbReference>
<evidence type="ECO:0000256" key="1">
    <source>
        <dbReference type="ARBA" id="ARBA00022729"/>
    </source>
</evidence>
<dbReference type="EMBL" id="CU466930">
    <property type="protein sequence ID" value="CAO80597.1"/>
    <property type="molecule type" value="Genomic_DNA"/>
</dbReference>
<dbReference type="InterPro" id="IPR036249">
    <property type="entry name" value="Thioredoxin-like_sf"/>
</dbReference>
<dbReference type="PANTHER" id="PTHR15337:SF11">
    <property type="entry name" value="THIOREDOXIN DOMAIN-CONTAINING PROTEIN"/>
    <property type="match status" value="1"/>
</dbReference>
<protein>
    <recommendedName>
        <fullName evidence="3">Thioredoxin domain-containing protein</fullName>
    </recommendedName>
</protein>
<dbReference type="KEGG" id="caci:CLOAM0714"/>
<reference evidence="4 5" key="1">
    <citation type="journal article" date="2008" name="J. Bacteriol.">
        <title>'Candidatus Cloacamonas acidaminovorans': genome sequence reconstruction provides a first glimpse of a new bacterial division.</title>
        <authorList>
            <person name="Pelletier E."/>
            <person name="Kreimeyer A."/>
            <person name="Bocs S."/>
            <person name="Rouy Z."/>
            <person name="Gyapay G."/>
            <person name="Chouari R."/>
            <person name="Riviere D."/>
            <person name="Ganesan A."/>
            <person name="Daegelen P."/>
            <person name="Sghir A."/>
            <person name="Cohen G.N."/>
            <person name="Medigue C."/>
            <person name="Weissenbach J."/>
            <person name="Le Paslier D."/>
        </authorList>
    </citation>
    <scope>NUCLEOTIDE SEQUENCE [LARGE SCALE GENOMIC DNA]</scope>
    <source>
        <strain evidence="5">Evry</strain>
    </source>
</reference>
<organism evidence="4 5">
    <name type="scientific">Cloacimonas acidaminovorans (strain Evry)</name>
    <dbReference type="NCBI Taxonomy" id="459349"/>
    <lineage>
        <taxon>Bacteria</taxon>
        <taxon>Pseudomonadati</taxon>
        <taxon>Candidatus Cloacimonadota</taxon>
        <taxon>Candidatus Cloacimonadia</taxon>
        <taxon>Candidatus Cloacimonadales</taxon>
        <taxon>Candidatus Cloacimonadaceae</taxon>
        <taxon>Candidatus Cloacimonas</taxon>
    </lineage>
</organism>
<dbReference type="RefSeq" id="WP_015424456.1">
    <property type="nucleotide sequence ID" value="NC_020449.1"/>
</dbReference>
<gene>
    <name evidence="4" type="ordered locus">CLOAM0714</name>
</gene>
<evidence type="ECO:0000313" key="5">
    <source>
        <dbReference type="Proteomes" id="UP000002019"/>
    </source>
</evidence>
<dbReference type="AlphaFoldDB" id="B0VGY2"/>
<dbReference type="SUPFAM" id="SSF52833">
    <property type="entry name" value="Thioredoxin-like"/>
    <property type="match status" value="1"/>
</dbReference>
<dbReference type="PROSITE" id="PS51352">
    <property type="entry name" value="THIOREDOXIN_2"/>
    <property type="match status" value="1"/>
</dbReference>
<proteinExistence type="predicted"/>
<dbReference type="InterPro" id="IPR013766">
    <property type="entry name" value="Thioredoxin_domain"/>
</dbReference>
<accession>B0VGY2</accession>
<dbReference type="Proteomes" id="UP000002019">
    <property type="component" value="Chromosome"/>
</dbReference>
<dbReference type="Gene3D" id="3.40.30.10">
    <property type="entry name" value="Glutaredoxin"/>
    <property type="match status" value="1"/>
</dbReference>
<sequence length="174" mass="20008">MKWWLIIILSLSIAFLGCEKTDKPTINEDGTKDNGKLESGGKNPKSKTGVWLTDWNDAMKTADVLNRPVFVDFTGSDWCIWCQKLEEEVFGKGEFLEYAKKNLVLLKVDFPRDIEQSEELQKFNEQKMKEYEIEGFPTIVLVNSKGEEIARTGYRPGGAKEYVKHLQELLQPKE</sequence>
<name>B0VGY2_CLOAI</name>
<dbReference type="HOGENOM" id="CLU_090389_8_1_0"/>
<feature type="region of interest" description="Disordered" evidence="2">
    <location>
        <begin position="26"/>
        <end position="45"/>
    </location>
</feature>
<keyword evidence="5" id="KW-1185">Reference proteome</keyword>
<dbReference type="OrthoDB" id="9811036at2"/>
<dbReference type="PANTHER" id="PTHR15337">
    <property type="entry name" value="ANTERIOR GRADIENT PROTEIN-RELATED"/>
    <property type="match status" value="1"/>
</dbReference>
<evidence type="ECO:0000313" key="4">
    <source>
        <dbReference type="EMBL" id="CAO80597.1"/>
    </source>
</evidence>
<dbReference type="STRING" id="459349.CLOAM0714"/>
<dbReference type="PROSITE" id="PS51257">
    <property type="entry name" value="PROKAR_LIPOPROTEIN"/>
    <property type="match status" value="1"/>
</dbReference>
<dbReference type="eggNOG" id="COG0526">
    <property type="taxonomic scope" value="Bacteria"/>
</dbReference>